<evidence type="ECO:0000259" key="10">
    <source>
        <dbReference type="Pfam" id="PF07730"/>
    </source>
</evidence>
<proteinExistence type="predicted"/>
<keyword evidence="4" id="KW-0808">Transferase</keyword>
<reference evidence="12 13" key="1">
    <citation type="submission" date="2018-06" db="EMBL/GenBank/DDBJ databases">
        <title>Genomic Encyclopedia of Type Strains, Phase III (KMG-III): the genomes of soil and plant-associated and newly described type strains.</title>
        <authorList>
            <person name="Whitman W."/>
        </authorList>
    </citation>
    <scope>NUCLEOTIDE SEQUENCE [LARGE SCALE GENOMIC DNA]</scope>
    <source>
        <strain evidence="12 13">CGMCC 4.7090</strain>
    </source>
</reference>
<dbReference type="GO" id="GO:0000155">
    <property type="term" value="F:phosphorelay sensor kinase activity"/>
    <property type="evidence" value="ECO:0007669"/>
    <property type="project" value="InterPro"/>
</dbReference>
<dbReference type="PANTHER" id="PTHR24421:SF10">
    <property type="entry name" value="NITRATE_NITRITE SENSOR PROTEIN NARQ"/>
    <property type="match status" value="1"/>
</dbReference>
<dbReference type="InterPro" id="IPR011712">
    <property type="entry name" value="Sig_transdc_His_kin_sub3_dim/P"/>
</dbReference>
<feature type="transmembrane region" description="Helical" evidence="9">
    <location>
        <begin position="20"/>
        <end position="39"/>
    </location>
</feature>
<keyword evidence="13" id="KW-1185">Reference proteome</keyword>
<dbReference type="GO" id="GO:0016020">
    <property type="term" value="C:membrane"/>
    <property type="evidence" value="ECO:0007669"/>
    <property type="project" value="InterPro"/>
</dbReference>
<dbReference type="Gene3D" id="1.20.5.1930">
    <property type="match status" value="1"/>
</dbReference>
<comment type="catalytic activity">
    <reaction evidence="1">
        <text>ATP + protein L-histidine = ADP + protein N-phospho-L-histidine.</text>
        <dbReference type="EC" id="2.7.13.3"/>
    </reaction>
</comment>
<organism evidence="12 13">
    <name type="scientific">Actinoplanes lutulentus</name>
    <dbReference type="NCBI Taxonomy" id="1287878"/>
    <lineage>
        <taxon>Bacteria</taxon>
        <taxon>Bacillati</taxon>
        <taxon>Actinomycetota</taxon>
        <taxon>Actinomycetes</taxon>
        <taxon>Micromonosporales</taxon>
        <taxon>Micromonosporaceae</taxon>
        <taxon>Actinoplanes</taxon>
    </lineage>
</organism>
<evidence type="ECO:0000256" key="6">
    <source>
        <dbReference type="ARBA" id="ARBA00022777"/>
    </source>
</evidence>
<dbReference type="GO" id="GO:0005524">
    <property type="term" value="F:ATP binding"/>
    <property type="evidence" value="ECO:0007669"/>
    <property type="project" value="UniProtKB-KW"/>
</dbReference>
<keyword evidence="7" id="KW-0067">ATP-binding</keyword>
<evidence type="ECO:0000256" key="9">
    <source>
        <dbReference type="SAM" id="Phobius"/>
    </source>
</evidence>
<evidence type="ECO:0000313" key="12">
    <source>
        <dbReference type="EMBL" id="RAK28837.1"/>
    </source>
</evidence>
<evidence type="ECO:0000256" key="4">
    <source>
        <dbReference type="ARBA" id="ARBA00022679"/>
    </source>
</evidence>
<comment type="caution">
    <text evidence="12">The sequence shown here is derived from an EMBL/GenBank/DDBJ whole genome shotgun (WGS) entry which is preliminary data.</text>
</comment>
<feature type="domain" description="Putative sensor" evidence="11">
    <location>
        <begin position="26"/>
        <end position="133"/>
    </location>
</feature>
<dbReference type="SUPFAM" id="SSF55874">
    <property type="entry name" value="ATPase domain of HSP90 chaperone/DNA topoisomerase II/histidine kinase"/>
    <property type="match status" value="1"/>
</dbReference>
<feature type="domain" description="Signal transduction histidine kinase subgroup 3 dimerisation and phosphoacceptor" evidence="10">
    <location>
        <begin position="179"/>
        <end position="245"/>
    </location>
</feature>
<dbReference type="GO" id="GO:0046983">
    <property type="term" value="F:protein dimerization activity"/>
    <property type="evidence" value="ECO:0007669"/>
    <property type="project" value="InterPro"/>
</dbReference>
<dbReference type="Proteomes" id="UP000249341">
    <property type="component" value="Unassembled WGS sequence"/>
</dbReference>
<dbReference type="Gene3D" id="3.30.565.10">
    <property type="entry name" value="Histidine kinase-like ATPase, C-terminal domain"/>
    <property type="match status" value="1"/>
</dbReference>
<evidence type="ECO:0000256" key="5">
    <source>
        <dbReference type="ARBA" id="ARBA00022741"/>
    </source>
</evidence>
<keyword evidence="9" id="KW-1133">Transmembrane helix</keyword>
<dbReference type="Pfam" id="PF13796">
    <property type="entry name" value="Sensor"/>
    <property type="match status" value="1"/>
</dbReference>
<keyword evidence="6 12" id="KW-0418">Kinase</keyword>
<gene>
    <name evidence="12" type="ORF">B0I29_119175</name>
</gene>
<dbReference type="InterPro" id="IPR050482">
    <property type="entry name" value="Sensor_HK_TwoCompSys"/>
</dbReference>
<dbReference type="Pfam" id="PF07730">
    <property type="entry name" value="HisKA_3"/>
    <property type="match status" value="1"/>
</dbReference>
<dbReference type="InterPro" id="IPR036890">
    <property type="entry name" value="HATPase_C_sf"/>
</dbReference>
<evidence type="ECO:0000259" key="11">
    <source>
        <dbReference type="Pfam" id="PF13796"/>
    </source>
</evidence>
<keyword evidence="8" id="KW-0902">Two-component regulatory system</keyword>
<dbReference type="EC" id="2.7.13.3" evidence="2"/>
<evidence type="ECO:0000256" key="3">
    <source>
        <dbReference type="ARBA" id="ARBA00022553"/>
    </source>
</evidence>
<dbReference type="AlphaFoldDB" id="A0A327Z5C7"/>
<accession>A0A327Z5C7</accession>
<keyword evidence="3" id="KW-0597">Phosphoprotein</keyword>
<dbReference type="CDD" id="cd16917">
    <property type="entry name" value="HATPase_UhpB-NarQ-NarX-like"/>
    <property type="match status" value="1"/>
</dbReference>
<protein>
    <recommendedName>
        <fullName evidence="2">histidine kinase</fullName>
        <ecNumber evidence="2">2.7.13.3</ecNumber>
    </recommendedName>
</protein>
<evidence type="ECO:0000256" key="2">
    <source>
        <dbReference type="ARBA" id="ARBA00012438"/>
    </source>
</evidence>
<dbReference type="EMBL" id="QLMJ01000019">
    <property type="protein sequence ID" value="RAK28837.1"/>
    <property type="molecule type" value="Genomic_DNA"/>
</dbReference>
<name>A0A327Z5C7_9ACTN</name>
<keyword evidence="9" id="KW-0472">Membrane</keyword>
<evidence type="ECO:0000256" key="1">
    <source>
        <dbReference type="ARBA" id="ARBA00000085"/>
    </source>
</evidence>
<evidence type="ECO:0000256" key="7">
    <source>
        <dbReference type="ARBA" id="ARBA00022840"/>
    </source>
</evidence>
<feature type="transmembrane region" description="Helical" evidence="9">
    <location>
        <begin position="116"/>
        <end position="139"/>
    </location>
</feature>
<feature type="transmembrane region" description="Helical" evidence="9">
    <location>
        <begin position="45"/>
        <end position="66"/>
    </location>
</feature>
<keyword evidence="5" id="KW-0547">Nucleotide-binding</keyword>
<dbReference type="PANTHER" id="PTHR24421">
    <property type="entry name" value="NITRATE/NITRITE SENSOR PROTEIN NARX-RELATED"/>
    <property type="match status" value="1"/>
</dbReference>
<keyword evidence="9" id="KW-0812">Transmembrane</keyword>
<evidence type="ECO:0000313" key="13">
    <source>
        <dbReference type="Proteomes" id="UP000249341"/>
    </source>
</evidence>
<sequence>MAPLARPVQNEAVEGIRKTVAGLLIAVLALAANLTLFVASLVSVLLIPVLGIGIVVMPHVVVAVRFRADLERRFSARFGVPIAVPYRSIPVDAPLGSWRRFRMVIADPATWRDFSWLLPGAIITGVLGIVGLAAGPYPIRIAFRFSRLLLGPTAAAALRRRVETLTVSRADTVDAQAAELRRIERDLHDGAQARLVALGMNIGLAEALIHRDPVAAHRLLVEAREASGQALGELRQVVRGILPPVLSERGLEGAVSALALTLPMPVDVEADLPCRMPAPVESAAYFSVAEMLANVVKHSGARHVGVGMRFENDLISMVVRDDGDGGADPEGGSGMRGVQRRLAAFDGTMSVTSPPGGPTVVNMELPCVLSSPKTSRSSATD</sequence>
<evidence type="ECO:0000256" key="8">
    <source>
        <dbReference type="ARBA" id="ARBA00023012"/>
    </source>
</evidence>
<dbReference type="InterPro" id="IPR025828">
    <property type="entry name" value="Put_sensor_dom"/>
</dbReference>